<feature type="compositionally biased region" description="Gly residues" evidence="2">
    <location>
        <begin position="747"/>
        <end position="776"/>
    </location>
</feature>
<keyword evidence="3" id="KW-0732">Signal</keyword>
<name>A0A0D3K2V4_EMIH1</name>
<accession>A0A0D3K2V4</accession>
<keyword evidence="1" id="KW-0175">Coiled coil</keyword>
<feature type="compositionally biased region" description="Low complexity" evidence="2">
    <location>
        <begin position="162"/>
        <end position="178"/>
    </location>
</feature>
<dbReference type="HOGENOM" id="CLU_356965_0_0_1"/>
<dbReference type="KEGG" id="ehx:EMIHUDRAFT_462939"/>
<dbReference type="GeneID" id="17275363"/>
<feature type="coiled-coil region" evidence="1">
    <location>
        <begin position="586"/>
        <end position="618"/>
    </location>
</feature>
<evidence type="ECO:0000313" key="5">
    <source>
        <dbReference type="Proteomes" id="UP000013827"/>
    </source>
</evidence>
<evidence type="ECO:0008006" key="6">
    <source>
        <dbReference type="Google" id="ProtNLM"/>
    </source>
</evidence>
<feature type="region of interest" description="Disordered" evidence="2">
    <location>
        <begin position="158"/>
        <end position="178"/>
    </location>
</feature>
<reference evidence="4" key="2">
    <citation type="submission" date="2024-10" db="UniProtKB">
        <authorList>
            <consortium name="EnsemblProtists"/>
        </authorList>
    </citation>
    <scope>IDENTIFICATION</scope>
</reference>
<dbReference type="AlphaFoldDB" id="A0A0D3K2V4"/>
<feature type="signal peptide" evidence="3">
    <location>
        <begin position="1"/>
        <end position="15"/>
    </location>
</feature>
<evidence type="ECO:0000313" key="4">
    <source>
        <dbReference type="EnsemblProtists" id="EOD30089"/>
    </source>
</evidence>
<feature type="region of interest" description="Disordered" evidence="2">
    <location>
        <begin position="526"/>
        <end position="555"/>
    </location>
</feature>
<sequence>MLTLAPLLASHVVSGHPLLLQLALPRLSLPLASAPPRVPLAAACLAPASTLHPRWVNTLNVALEASAMSTLLAYMLVDVAATFSVLGALTILRVAVPADFALALALSKALRGPRLALDASLAAWLTRRFPALRAVKVSLCFDEFAASLHSVGSSFDEGRQAAGGAPPHANAPPRASAPPRAKLATAAQAARQMTSQYGLAYMAAKNAVALASMLITLAALRTARSATAALIARLGVSSAAGELAGRAALAVTIHYALFPAPMAYMKARCSQSKGASQTDPLGAQSAGVASSLAAQPVDTLLDAVSAAGVGRLDCLRDLAEPRQAVPESAALIEALLRPGKPILTPQEAEVLRACSVAAAPGEMSPTHSQLERAARSFADVRPLPASVCSRLVSLLRPSGAASAADDAVAAALLAPLLVGKTLGATLGGWGAAHVLLLLLGDRSPASAATTTVVRMPLEAAAARVQLVPLPPAWRVGAASHALQAAVHAVADSREDDPRRLVDGDLVLALDGELLSETSQLTVLRDTARAASSAAPHRPTSRPDAKAGALKETSRAAEVRREQVALIHARAEEAAEARASELVAAGGAAAEARIEEVKREAEAEREAALQRERERLQRLHLEEMASLRKQLGAGGGAAGAGARELTELARLAGGNGVLNAAALALGAEASSSSRYEEIWGDMGGAEASSSSSGERRRERAEREARSQGPQEEASFEALALPAAKRQHASAPAPAEASRPGTCRAGTCRAGGGSGGGGSGGGGSGGGGSGAARGGGSGAAARPGAAAV</sequence>
<proteinExistence type="predicted"/>
<dbReference type="Proteomes" id="UP000013827">
    <property type="component" value="Unassembled WGS sequence"/>
</dbReference>
<dbReference type="RefSeq" id="XP_005782518.1">
    <property type="nucleotide sequence ID" value="XM_005782461.1"/>
</dbReference>
<evidence type="ECO:0000256" key="1">
    <source>
        <dbReference type="SAM" id="Coils"/>
    </source>
</evidence>
<feature type="compositionally biased region" description="Low complexity" evidence="2">
    <location>
        <begin position="528"/>
        <end position="537"/>
    </location>
</feature>
<feature type="region of interest" description="Disordered" evidence="2">
    <location>
        <begin position="680"/>
        <end position="786"/>
    </location>
</feature>
<evidence type="ECO:0000256" key="3">
    <source>
        <dbReference type="SAM" id="SignalP"/>
    </source>
</evidence>
<feature type="compositionally biased region" description="Low complexity" evidence="2">
    <location>
        <begin position="727"/>
        <end position="746"/>
    </location>
</feature>
<keyword evidence="5" id="KW-1185">Reference proteome</keyword>
<feature type="chain" id="PRO_5044275334" description="PDZ domain-containing protein" evidence="3">
    <location>
        <begin position="16"/>
        <end position="786"/>
    </location>
</feature>
<protein>
    <recommendedName>
        <fullName evidence="6">PDZ domain-containing protein</fullName>
    </recommendedName>
</protein>
<dbReference type="EnsemblProtists" id="EOD30089">
    <property type="protein sequence ID" value="EOD30089"/>
    <property type="gene ID" value="EMIHUDRAFT_462939"/>
</dbReference>
<dbReference type="PaxDb" id="2903-EOD30089"/>
<reference evidence="5" key="1">
    <citation type="journal article" date="2013" name="Nature">
        <title>Pan genome of the phytoplankton Emiliania underpins its global distribution.</title>
        <authorList>
            <person name="Read B.A."/>
            <person name="Kegel J."/>
            <person name="Klute M.J."/>
            <person name="Kuo A."/>
            <person name="Lefebvre S.C."/>
            <person name="Maumus F."/>
            <person name="Mayer C."/>
            <person name="Miller J."/>
            <person name="Monier A."/>
            <person name="Salamov A."/>
            <person name="Young J."/>
            <person name="Aguilar M."/>
            <person name="Claverie J.M."/>
            <person name="Frickenhaus S."/>
            <person name="Gonzalez K."/>
            <person name="Herman E.K."/>
            <person name="Lin Y.C."/>
            <person name="Napier J."/>
            <person name="Ogata H."/>
            <person name="Sarno A.F."/>
            <person name="Shmutz J."/>
            <person name="Schroeder D."/>
            <person name="de Vargas C."/>
            <person name="Verret F."/>
            <person name="von Dassow P."/>
            <person name="Valentin K."/>
            <person name="Van de Peer Y."/>
            <person name="Wheeler G."/>
            <person name="Dacks J.B."/>
            <person name="Delwiche C.F."/>
            <person name="Dyhrman S.T."/>
            <person name="Glockner G."/>
            <person name="John U."/>
            <person name="Richards T."/>
            <person name="Worden A.Z."/>
            <person name="Zhang X."/>
            <person name="Grigoriev I.V."/>
            <person name="Allen A.E."/>
            <person name="Bidle K."/>
            <person name="Borodovsky M."/>
            <person name="Bowler C."/>
            <person name="Brownlee C."/>
            <person name="Cock J.M."/>
            <person name="Elias M."/>
            <person name="Gladyshev V.N."/>
            <person name="Groth M."/>
            <person name="Guda C."/>
            <person name="Hadaegh A."/>
            <person name="Iglesias-Rodriguez M.D."/>
            <person name="Jenkins J."/>
            <person name="Jones B.M."/>
            <person name="Lawson T."/>
            <person name="Leese F."/>
            <person name="Lindquist E."/>
            <person name="Lobanov A."/>
            <person name="Lomsadze A."/>
            <person name="Malik S.B."/>
            <person name="Marsh M.E."/>
            <person name="Mackinder L."/>
            <person name="Mock T."/>
            <person name="Mueller-Roeber B."/>
            <person name="Pagarete A."/>
            <person name="Parker M."/>
            <person name="Probert I."/>
            <person name="Quesneville H."/>
            <person name="Raines C."/>
            <person name="Rensing S.A."/>
            <person name="Riano-Pachon D.M."/>
            <person name="Richier S."/>
            <person name="Rokitta S."/>
            <person name="Shiraiwa Y."/>
            <person name="Soanes D.M."/>
            <person name="van der Giezen M."/>
            <person name="Wahlund T.M."/>
            <person name="Williams B."/>
            <person name="Wilson W."/>
            <person name="Wolfe G."/>
            <person name="Wurch L.L."/>
        </authorList>
    </citation>
    <scope>NUCLEOTIDE SEQUENCE</scope>
</reference>
<feature type="compositionally biased region" description="Low complexity" evidence="2">
    <location>
        <begin position="777"/>
        <end position="786"/>
    </location>
</feature>
<evidence type="ECO:0000256" key="2">
    <source>
        <dbReference type="SAM" id="MobiDB-lite"/>
    </source>
</evidence>
<organism evidence="4 5">
    <name type="scientific">Emiliania huxleyi (strain CCMP1516)</name>
    <dbReference type="NCBI Taxonomy" id="280463"/>
    <lineage>
        <taxon>Eukaryota</taxon>
        <taxon>Haptista</taxon>
        <taxon>Haptophyta</taxon>
        <taxon>Prymnesiophyceae</taxon>
        <taxon>Isochrysidales</taxon>
        <taxon>Noelaerhabdaceae</taxon>
        <taxon>Emiliania</taxon>
    </lineage>
</organism>
<feature type="compositionally biased region" description="Basic and acidic residues" evidence="2">
    <location>
        <begin position="692"/>
        <end position="704"/>
    </location>
</feature>